<gene>
    <name evidence="4" type="ORF">LVIROSA_LOCUS20540</name>
</gene>
<dbReference type="EMBL" id="CAKMRJ010003334">
    <property type="protein sequence ID" value="CAH1433986.1"/>
    <property type="molecule type" value="Genomic_DNA"/>
</dbReference>
<keyword evidence="2" id="KW-0812">Transmembrane</keyword>
<dbReference type="Pfam" id="PF13962">
    <property type="entry name" value="PGG"/>
    <property type="match status" value="1"/>
</dbReference>
<protein>
    <recommendedName>
        <fullName evidence="3">PGG domain-containing protein</fullName>
    </recommendedName>
</protein>
<feature type="transmembrane region" description="Helical" evidence="2">
    <location>
        <begin position="370"/>
        <end position="391"/>
    </location>
</feature>
<name>A0AAU9N3V3_9ASTR</name>
<proteinExistence type="predicted"/>
<feature type="domain" description="PGG" evidence="3">
    <location>
        <begin position="368"/>
        <end position="472"/>
    </location>
</feature>
<feature type="region of interest" description="Disordered" evidence="1">
    <location>
        <begin position="1"/>
        <end position="25"/>
    </location>
</feature>
<organism evidence="4 5">
    <name type="scientific">Lactuca virosa</name>
    <dbReference type="NCBI Taxonomy" id="75947"/>
    <lineage>
        <taxon>Eukaryota</taxon>
        <taxon>Viridiplantae</taxon>
        <taxon>Streptophyta</taxon>
        <taxon>Embryophyta</taxon>
        <taxon>Tracheophyta</taxon>
        <taxon>Spermatophyta</taxon>
        <taxon>Magnoliopsida</taxon>
        <taxon>eudicotyledons</taxon>
        <taxon>Gunneridae</taxon>
        <taxon>Pentapetalae</taxon>
        <taxon>asterids</taxon>
        <taxon>campanulids</taxon>
        <taxon>Asterales</taxon>
        <taxon>Asteraceae</taxon>
        <taxon>Cichorioideae</taxon>
        <taxon>Cichorieae</taxon>
        <taxon>Lactucinae</taxon>
        <taxon>Lactuca</taxon>
    </lineage>
</organism>
<dbReference type="PANTHER" id="PTHR24177:SF443">
    <property type="entry name" value="PGG DOMAIN-CONTAINING PROTEIN"/>
    <property type="match status" value="1"/>
</dbReference>
<feature type="transmembrane region" description="Helical" evidence="2">
    <location>
        <begin position="406"/>
        <end position="428"/>
    </location>
</feature>
<dbReference type="PANTHER" id="PTHR24177">
    <property type="entry name" value="CASKIN"/>
    <property type="match status" value="1"/>
</dbReference>
<evidence type="ECO:0000259" key="3">
    <source>
        <dbReference type="Pfam" id="PF13962"/>
    </source>
</evidence>
<dbReference type="InterPro" id="IPR002110">
    <property type="entry name" value="Ankyrin_rpt"/>
</dbReference>
<dbReference type="InterPro" id="IPR036770">
    <property type="entry name" value="Ankyrin_rpt-contain_sf"/>
</dbReference>
<dbReference type="SMART" id="SM00248">
    <property type="entry name" value="ANK"/>
    <property type="match status" value="3"/>
</dbReference>
<dbReference type="InterPro" id="IPR026961">
    <property type="entry name" value="PGG_dom"/>
</dbReference>
<dbReference type="SUPFAM" id="SSF48403">
    <property type="entry name" value="Ankyrin repeat"/>
    <property type="match status" value="1"/>
</dbReference>
<feature type="compositionally biased region" description="Polar residues" evidence="1">
    <location>
        <begin position="16"/>
        <end position="25"/>
    </location>
</feature>
<evidence type="ECO:0000313" key="5">
    <source>
        <dbReference type="Proteomes" id="UP001157418"/>
    </source>
</evidence>
<feature type="transmembrane region" description="Helical" evidence="2">
    <location>
        <begin position="480"/>
        <end position="505"/>
    </location>
</feature>
<evidence type="ECO:0000313" key="4">
    <source>
        <dbReference type="EMBL" id="CAH1433986.1"/>
    </source>
</evidence>
<keyword evidence="5" id="KW-1185">Reference proteome</keyword>
<comment type="caution">
    <text evidence="4">The sequence shown here is derived from an EMBL/GenBank/DDBJ whole genome shotgun (WGS) entry which is preliminary data.</text>
</comment>
<dbReference type="Gene3D" id="1.25.40.20">
    <property type="entry name" value="Ankyrin repeat-containing domain"/>
    <property type="match status" value="1"/>
</dbReference>
<reference evidence="4 5" key="1">
    <citation type="submission" date="2022-01" db="EMBL/GenBank/DDBJ databases">
        <authorList>
            <person name="Xiong W."/>
            <person name="Schranz E."/>
        </authorList>
    </citation>
    <scope>NUCLEOTIDE SEQUENCE [LARGE SCALE GENOMIC DNA]</scope>
</reference>
<feature type="transmembrane region" description="Helical" evidence="2">
    <location>
        <begin position="448"/>
        <end position="474"/>
    </location>
</feature>
<dbReference type="Proteomes" id="UP001157418">
    <property type="component" value="Unassembled WGS sequence"/>
</dbReference>
<dbReference type="AlphaFoldDB" id="A0AAU9N3V3"/>
<sequence>MKVVDKSHMSKFPQEMNPTSTNSLNSMSKQHEINISSTRVGMSEIELEPASINDLNTINEEHDINPRPLNLPCTDLLHGSREDYINILLPLYEASVTCDWEAAKAIIEKRPELVRFAITDRYETALHIAASAEPTKLAEEFLKNLVTKMEDKDLELKNRGGDNALFAAAVSGSPIMVDILLNKHKGMSIPLAASTYCGNHNMARYLYEASEKMKSLTPMDRIFTLNHCVTADMFDIALKILTDYPEIMDAPAESHFILDALSGKVDAINKKEPIIIWKIIDSIFAKLHMKKRLSKKDHQALNLLTRVLNSTIKFNKLAIDKILFKRDVEKMLPPPLREHKNKDGQTAYQLFFENNKDLVSGSLKWMKDSMVVATLIVTVAFAVAFTIPGGYNQENEFPIFIHEHTFLVFIIADAISLFSSSTSLLVFLSIITSNYGQRDFLYSLPKKLVIGLVILFISVAAMMLTFVASFFVLYRNGLKWVPIIIGILAVMPVVVFAALQFPVWLDMFRSMYDSRYIFHPKRHMFYNKNPRL</sequence>
<keyword evidence="2" id="KW-1133">Transmembrane helix</keyword>
<keyword evidence="2" id="KW-0472">Membrane</keyword>
<evidence type="ECO:0000256" key="2">
    <source>
        <dbReference type="SAM" id="Phobius"/>
    </source>
</evidence>
<dbReference type="GO" id="GO:0016020">
    <property type="term" value="C:membrane"/>
    <property type="evidence" value="ECO:0007669"/>
    <property type="project" value="TreeGrafter"/>
</dbReference>
<accession>A0AAU9N3V3</accession>
<evidence type="ECO:0000256" key="1">
    <source>
        <dbReference type="SAM" id="MobiDB-lite"/>
    </source>
</evidence>